<dbReference type="PROSITE" id="PS00194">
    <property type="entry name" value="THIOREDOXIN_1"/>
    <property type="match status" value="1"/>
</dbReference>
<dbReference type="InterPro" id="IPR017937">
    <property type="entry name" value="Thioredoxin_CS"/>
</dbReference>
<dbReference type="InterPro" id="IPR013766">
    <property type="entry name" value="Thioredoxin_domain"/>
</dbReference>
<proteinExistence type="predicted"/>
<dbReference type="GO" id="GO:0034976">
    <property type="term" value="P:response to endoplasmic reticulum stress"/>
    <property type="evidence" value="ECO:0007669"/>
    <property type="project" value="TreeGrafter"/>
</dbReference>
<dbReference type="InterPro" id="IPR036249">
    <property type="entry name" value="Thioredoxin-like_sf"/>
</dbReference>
<reference evidence="3" key="2">
    <citation type="submission" date="2025-09" db="UniProtKB">
        <authorList>
            <consortium name="Ensembl"/>
        </authorList>
    </citation>
    <scope>IDENTIFICATION</scope>
</reference>
<keyword evidence="4" id="KW-1185">Reference proteome</keyword>
<organism evidence="3 4">
    <name type="scientific">Sciurus vulgaris</name>
    <name type="common">Eurasian red squirrel</name>
    <dbReference type="NCBI Taxonomy" id="55149"/>
    <lineage>
        <taxon>Eukaryota</taxon>
        <taxon>Metazoa</taxon>
        <taxon>Chordata</taxon>
        <taxon>Craniata</taxon>
        <taxon>Vertebrata</taxon>
        <taxon>Euteleostomi</taxon>
        <taxon>Mammalia</taxon>
        <taxon>Eutheria</taxon>
        <taxon>Euarchontoglires</taxon>
        <taxon>Glires</taxon>
        <taxon>Rodentia</taxon>
        <taxon>Sciuromorpha</taxon>
        <taxon>Sciuridae</taxon>
        <taxon>Sciurinae</taxon>
        <taxon>Sciurini</taxon>
        <taxon>Sciurus</taxon>
    </lineage>
</organism>
<evidence type="ECO:0000259" key="2">
    <source>
        <dbReference type="Pfam" id="PF00085"/>
    </source>
</evidence>
<name>A0A8D2AQR4_SCIVU</name>
<dbReference type="GO" id="GO:0005788">
    <property type="term" value="C:endoplasmic reticulum lumen"/>
    <property type="evidence" value="ECO:0007669"/>
    <property type="project" value="TreeGrafter"/>
</dbReference>
<dbReference type="Pfam" id="PF00085">
    <property type="entry name" value="Thioredoxin"/>
    <property type="match status" value="1"/>
</dbReference>
<dbReference type="PANTHER" id="PTHR45815">
    <property type="entry name" value="PROTEIN DISULFIDE-ISOMERASE A6"/>
    <property type="match status" value="1"/>
</dbReference>
<sequence length="72" mass="8128">FVKDVNEPTDNSFDKNVHDSEDVWMVEFYAPWCGHCKNLEPEWAAAATEEKEQTKGKVKPAAMDTVNQVLAS</sequence>
<feature type="domain" description="Thioredoxin" evidence="2">
    <location>
        <begin position="7"/>
        <end position="65"/>
    </location>
</feature>
<dbReference type="GO" id="GO:0015035">
    <property type="term" value="F:protein-disulfide reductase activity"/>
    <property type="evidence" value="ECO:0007669"/>
    <property type="project" value="TreeGrafter"/>
</dbReference>
<dbReference type="AlphaFoldDB" id="A0A8D2AQR4"/>
<protein>
    <recommendedName>
        <fullName evidence="2">Thioredoxin domain-containing protein</fullName>
    </recommendedName>
</protein>
<dbReference type="Ensembl" id="ENSSVLT00005005951.1">
    <property type="protein sequence ID" value="ENSSVLP00005005383.1"/>
    <property type="gene ID" value="ENSSVLG00005004332.1"/>
</dbReference>
<evidence type="ECO:0000313" key="4">
    <source>
        <dbReference type="Proteomes" id="UP000694564"/>
    </source>
</evidence>
<dbReference type="SUPFAM" id="SSF52833">
    <property type="entry name" value="Thioredoxin-like"/>
    <property type="match status" value="1"/>
</dbReference>
<dbReference type="Gene3D" id="3.40.30.10">
    <property type="entry name" value="Glutaredoxin"/>
    <property type="match status" value="1"/>
</dbReference>
<dbReference type="Proteomes" id="UP000694564">
    <property type="component" value="Chromosome 2"/>
</dbReference>
<dbReference type="OrthoDB" id="427280at2759"/>
<evidence type="ECO:0000313" key="3">
    <source>
        <dbReference type="Ensembl" id="ENSSVLP00005005383.1"/>
    </source>
</evidence>
<evidence type="ECO:0000256" key="1">
    <source>
        <dbReference type="SAM" id="MobiDB-lite"/>
    </source>
</evidence>
<accession>A0A8D2AQR4</accession>
<dbReference type="PANTHER" id="PTHR45815:SF3">
    <property type="entry name" value="PROTEIN DISULFIDE-ISOMERASE A6"/>
    <property type="match status" value="1"/>
</dbReference>
<reference evidence="3" key="1">
    <citation type="submission" date="2025-08" db="UniProtKB">
        <authorList>
            <consortium name="Ensembl"/>
        </authorList>
    </citation>
    <scope>IDENTIFICATION</scope>
</reference>
<feature type="region of interest" description="Disordered" evidence="1">
    <location>
        <begin position="50"/>
        <end position="72"/>
    </location>
</feature>
<dbReference type="GeneTree" id="ENSGT01010000230212"/>